<feature type="domain" description="AAA-ATPase-like" evidence="1">
    <location>
        <begin position="6"/>
        <end position="219"/>
    </location>
</feature>
<dbReference type="PANTHER" id="PTHR34825:SF2">
    <property type="entry name" value="AAA-ATPASE-LIKE DOMAIN-CONTAINING PROTEIN"/>
    <property type="match status" value="1"/>
</dbReference>
<name>A0AA46DX70_9FUSO</name>
<dbReference type="InterPro" id="IPR018631">
    <property type="entry name" value="AAA-ATPase-like_dom"/>
</dbReference>
<gene>
    <name evidence="2" type="ORF">EV215_1888</name>
</gene>
<accession>A0AA46DX70</accession>
<proteinExistence type="predicted"/>
<organism evidence="2 3">
    <name type="scientific">Hypnocyclicus thermotrophus</name>
    <dbReference type="NCBI Taxonomy" id="1627895"/>
    <lineage>
        <taxon>Bacteria</taxon>
        <taxon>Fusobacteriati</taxon>
        <taxon>Fusobacteriota</taxon>
        <taxon>Fusobacteriia</taxon>
        <taxon>Fusobacteriales</taxon>
        <taxon>Fusobacteriaceae</taxon>
        <taxon>Hypnocyclicus</taxon>
    </lineage>
</organism>
<dbReference type="PANTHER" id="PTHR34825">
    <property type="entry name" value="CONSERVED PROTEIN, WITH A WEAK D-GALACTARATE DEHYDRATASE/ALTRONATE HYDROLASE DOMAIN"/>
    <property type="match status" value="1"/>
</dbReference>
<dbReference type="InterPro" id="IPR012547">
    <property type="entry name" value="PDDEXK_9"/>
</dbReference>
<dbReference type="Pfam" id="PF09820">
    <property type="entry name" value="AAA-ATPase_like"/>
    <property type="match status" value="1"/>
</dbReference>
<comment type="caution">
    <text evidence="2">The sequence shown here is derived from an EMBL/GenBank/DDBJ whole genome shotgun (WGS) entry which is preliminary data.</text>
</comment>
<dbReference type="InterPro" id="IPR027417">
    <property type="entry name" value="P-loop_NTPase"/>
</dbReference>
<keyword evidence="3" id="KW-1185">Reference proteome</keyword>
<reference evidence="2 3" key="1">
    <citation type="submission" date="2019-03" db="EMBL/GenBank/DDBJ databases">
        <title>Genomic Encyclopedia of Type Strains, Phase IV (KMG-IV): sequencing the most valuable type-strain genomes for metagenomic binning, comparative biology and taxonomic classification.</title>
        <authorList>
            <person name="Goeker M."/>
        </authorList>
    </citation>
    <scope>NUCLEOTIDE SEQUENCE [LARGE SCALE GENOMIC DNA]</scope>
    <source>
        <strain evidence="2 3">DSM 100055</strain>
    </source>
</reference>
<dbReference type="Gene3D" id="3.40.50.300">
    <property type="entry name" value="P-loop containing nucleotide triphosphate hydrolases"/>
    <property type="match status" value="1"/>
</dbReference>
<evidence type="ECO:0000313" key="2">
    <source>
        <dbReference type="EMBL" id="TDT67883.1"/>
    </source>
</evidence>
<dbReference type="Proteomes" id="UP000294678">
    <property type="component" value="Unassembled WGS sequence"/>
</dbReference>
<dbReference type="AlphaFoldDB" id="A0AA46DX70"/>
<dbReference type="EMBL" id="SOBG01000009">
    <property type="protein sequence ID" value="TDT67883.1"/>
    <property type="molecule type" value="Genomic_DNA"/>
</dbReference>
<sequence>MKKIAYGISNFKTIIEDGYYYVDKTKYIEMLENLNERYLIFLRPRRFGKSLFISLLEYYYDINYKENKLFDEFYIGNNPTKLKNSYYILKFNFSGINTKIEKETLEGFRTKVINGIKEFLIKNKFKMKIDEEKTATEIMSTFLTEVRALIDGKIYILIDEYDHFANELLGFNYNFYQNSVSSNGFVRKFYEVIKDGTGTGIVDRLFITGVSPITLDSMTSGFNIGSDITLDSDFNEMMGFTEEEVKKLANATIENYDIDANIDRLRDYYNGYKFNKKCKNRVYNSDMVLYYMSYYQKNKEEPENIIDNNILSDYRKIGKLFEIGGRNNERIKILKEIVMGIEQEVVISSRFNLEIEFNLDDFKSLLFYMGLMTIKRVDEFGAVYIGVPNYVIRELYFEYFNKIIEEEADFKIDDSKIREAILEIARDGKIDKLIKLTENILHKLSNRDFIKFDEKYVKVIMLMYLYKSNLYFTKSEYEVEDGYIDIVLKKGTIGQPRYYGMFELKYISKKDYTEDLLKKKLEEAKEQLMKYKESEELRSMNNMKKWALVFVGSECKGMECISDNMKKDIM</sequence>
<dbReference type="RefSeq" id="WP_134113749.1">
    <property type="nucleotide sequence ID" value="NZ_SOBG01000009.1"/>
</dbReference>
<protein>
    <submittedName>
        <fullName evidence="2">PD-(D/E)XK nuclease superfamily protein</fullName>
    </submittedName>
</protein>
<evidence type="ECO:0000259" key="1">
    <source>
        <dbReference type="Pfam" id="PF09820"/>
    </source>
</evidence>
<dbReference type="Pfam" id="PF08011">
    <property type="entry name" value="PDDEXK_9"/>
    <property type="match status" value="1"/>
</dbReference>
<evidence type="ECO:0000313" key="3">
    <source>
        <dbReference type="Proteomes" id="UP000294678"/>
    </source>
</evidence>